<dbReference type="OrthoDB" id="6767591at2759"/>
<name>A0A3N0YJ59_ANAGA</name>
<protein>
    <submittedName>
        <fullName evidence="1">Uncharacterized protein</fullName>
    </submittedName>
</protein>
<proteinExistence type="predicted"/>
<dbReference type="EMBL" id="RJVU01040488">
    <property type="protein sequence ID" value="ROL46193.1"/>
    <property type="molecule type" value="Genomic_DNA"/>
</dbReference>
<keyword evidence="2" id="KW-1185">Reference proteome</keyword>
<dbReference type="Proteomes" id="UP000281406">
    <property type="component" value="Unassembled WGS sequence"/>
</dbReference>
<dbReference type="AlphaFoldDB" id="A0A3N0YJ59"/>
<comment type="caution">
    <text evidence="1">The sequence shown here is derived from an EMBL/GenBank/DDBJ whole genome shotgun (WGS) entry which is preliminary data.</text>
</comment>
<sequence>MAGDSPAQEIIPIPTPSFLDEDVESDQDQVFEVGKFIIVKYDEKRYVGQVLNIQGEEIQANCMVQHGNKNAFQWPDKEDTIYYSRSDIIGKISEPEPHGRVAKLTNMDWLMFNT</sequence>
<reference evidence="1 2" key="1">
    <citation type="submission" date="2018-10" db="EMBL/GenBank/DDBJ databases">
        <title>Genome assembly for a Yunnan-Guizhou Plateau 3E fish, Anabarilius grahami (Regan), and its evolutionary and genetic applications.</title>
        <authorList>
            <person name="Jiang W."/>
        </authorList>
    </citation>
    <scope>NUCLEOTIDE SEQUENCE [LARGE SCALE GENOMIC DNA]</scope>
    <source>
        <strain evidence="1">AG-KIZ</strain>
        <tissue evidence="1">Muscle</tissue>
    </source>
</reference>
<evidence type="ECO:0000313" key="1">
    <source>
        <dbReference type="EMBL" id="ROL46193.1"/>
    </source>
</evidence>
<accession>A0A3N0YJ59</accession>
<evidence type="ECO:0000313" key="2">
    <source>
        <dbReference type="Proteomes" id="UP000281406"/>
    </source>
</evidence>
<organism evidence="1 2">
    <name type="scientific">Anabarilius grahami</name>
    <name type="common">Kanglang fish</name>
    <name type="synonym">Barilius grahami</name>
    <dbReference type="NCBI Taxonomy" id="495550"/>
    <lineage>
        <taxon>Eukaryota</taxon>
        <taxon>Metazoa</taxon>
        <taxon>Chordata</taxon>
        <taxon>Craniata</taxon>
        <taxon>Vertebrata</taxon>
        <taxon>Euteleostomi</taxon>
        <taxon>Actinopterygii</taxon>
        <taxon>Neopterygii</taxon>
        <taxon>Teleostei</taxon>
        <taxon>Ostariophysi</taxon>
        <taxon>Cypriniformes</taxon>
        <taxon>Xenocyprididae</taxon>
        <taxon>Xenocypridinae</taxon>
        <taxon>Xenocypridinae incertae sedis</taxon>
        <taxon>Anabarilius</taxon>
    </lineage>
</organism>
<gene>
    <name evidence="1" type="ORF">DPX16_4878</name>
</gene>